<gene>
    <name evidence="1" type="ORF">B0H17DRAFT_1215043</name>
</gene>
<organism evidence="1 2">
    <name type="scientific">Mycena rosella</name>
    <name type="common">Pink bonnet</name>
    <name type="synonym">Agaricus rosellus</name>
    <dbReference type="NCBI Taxonomy" id="1033263"/>
    <lineage>
        <taxon>Eukaryota</taxon>
        <taxon>Fungi</taxon>
        <taxon>Dikarya</taxon>
        <taxon>Basidiomycota</taxon>
        <taxon>Agaricomycotina</taxon>
        <taxon>Agaricomycetes</taxon>
        <taxon>Agaricomycetidae</taxon>
        <taxon>Agaricales</taxon>
        <taxon>Marasmiineae</taxon>
        <taxon>Mycenaceae</taxon>
        <taxon>Mycena</taxon>
    </lineage>
</organism>
<evidence type="ECO:0000313" key="2">
    <source>
        <dbReference type="Proteomes" id="UP001221757"/>
    </source>
</evidence>
<dbReference type="SUPFAM" id="SSF55961">
    <property type="entry name" value="Bet v1-like"/>
    <property type="match status" value="1"/>
</dbReference>
<proteinExistence type="predicted"/>
<keyword evidence="2" id="KW-1185">Reference proteome</keyword>
<evidence type="ECO:0000313" key="1">
    <source>
        <dbReference type="EMBL" id="KAJ7652262.1"/>
    </source>
</evidence>
<accession>A0AAD7CLL5</accession>
<comment type="caution">
    <text evidence="1">The sequence shown here is derived from an EMBL/GenBank/DDBJ whole genome shotgun (WGS) entry which is preliminary data.</text>
</comment>
<dbReference type="Proteomes" id="UP001221757">
    <property type="component" value="Unassembled WGS sequence"/>
</dbReference>
<evidence type="ECO:0008006" key="3">
    <source>
        <dbReference type="Google" id="ProtNLM"/>
    </source>
</evidence>
<name>A0AAD7CLL5_MYCRO</name>
<reference evidence="1" key="1">
    <citation type="submission" date="2023-03" db="EMBL/GenBank/DDBJ databases">
        <title>Massive genome expansion in bonnet fungi (Mycena s.s.) driven by repeated elements and novel gene families across ecological guilds.</title>
        <authorList>
            <consortium name="Lawrence Berkeley National Laboratory"/>
            <person name="Harder C.B."/>
            <person name="Miyauchi S."/>
            <person name="Viragh M."/>
            <person name="Kuo A."/>
            <person name="Thoen E."/>
            <person name="Andreopoulos B."/>
            <person name="Lu D."/>
            <person name="Skrede I."/>
            <person name="Drula E."/>
            <person name="Henrissat B."/>
            <person name="Morin E."/>
            <person name="Kohler A."/>
            <person name="Barry K."/>
            <person name="LaButti K."/>
            <person name="Morin E."/>
            <person name="Salamov A."/>
            <person name="Lipzen A."/>
            <person name="Mereny Z."/>
            <person name="Hegedus B."/>
            <person name="Baldrian P."/>
            <person name="Stursova M."/>
            <person name="Weitz H."/>
            <person name="Taylor A."/>
            <person name="Grigoriev I.V."/>
            <person name="Nagy L.G."/>
            <person name="Martin F."/>
            <person name="Kauserud H."/>
        </authorList>
    </citation>
    <scope>NUCLEOTIDE SEQUENCE</scope>
    <source>
        <strain evidence="1">CBHHK067</strain>
    </source>
</reference>
<sequence>MPPAPIPIPQASEWGTYMSTVVVIHAPRQQVNPFIRAGMPLNAAKAPLPRAGHFLVLHVQIPPTMHGGKARALTEHVKRVEPLRVLAWGANAPRWLLGAQHWNVLSDVEGGTRFEIVKVYGGLGARLMPVAMMAGVAEGIEAMAEEIKARSERVR</sequence>
<dbReference type="EMBL" id="JARKIE010000351">
    <property type="protein sequence ID" value="KAJ7652262.1"/>
    <property type="molecule type" value="Genomic_DNA"/>
</dbReference>
<dbReference type="AlphaFoldDB" id="A0AAD7CLL5"/>
<protein>
    <recommendedName>
        <fullName evidence="3">SRPBCC family protein</fullName>
    </recommendedName>
</protein>